<keyword evidence="4" id="KW-1185">Reference proteome</keyword>
<reference evidence="3 4" key="1">
    <citation type="submission" date="2024-06" db="EMBL/GenBank/DDBJ databases">
        <authorList>
            <person name="Chen R.Y."/>
        </authorList>
    </citation>
    <scope>NUCLEOTIDE SEQUENCE [LARGE SCALE GENOMIC DNA]</scope>
    <source>
        <strain evidence="3 4">D2</strain>
    </source>
</reference>
<dbReference type="InterPro" id="IPR032466">
    <property type="entry name" value="Metal_Hydrolase"/>
</dbReference>
<sequence length="277" mass="31877">MKIDSHQHFWQFTEEDYGWIGEDQSVLRRDFFPQDLKPVLAQNNLDACIAVQARQSDIETQWLLELAQQNTFIKGVVGWIDIAADNLPEQLKQYQGNKLLKGFRHVLQDEPEAGFMLREKFVLGLKILAEQGYRYDLLIFANQLPEALQLLKQLPDLSIVLDHIAKPDIKTGHNFADWKTNIEKLSQYANVMCKVSGMVTEADCQNWQAEDFYPYLDVIFSNFGADRVMYGSDWPVCLLGGDYSQIKSIVQAYVNANYKADFDKIFGLNAAKFYQID</sequence>
<dbReference type="Pfam" id="PF04909">
    <property type="entry name" value="Amidohydro_2"/>
    <property type="match status" value="1"/>
</dbReference>
<protein>
    <submittedName>
        <fullName evidence="3">Amidohydrolase family protein</fullName>
    </submittedName>
</protein>
<dbReference type="Gene3D" id="3.20.20.140">
    <property type="entry name" value="Metal-dependent hydrolases"/>
    <property type="match status" value="1"/>
</dbReference>
<dbReference type="Proteomes" id="UP001467690">
    <property type="component" value="Unassembled WGS sequence"/>
</dbReference>
<dbReference type="PANTHER" id="PTHR43569:SF2">
    <property type="entry name" value="AMIDOHYDROLASE-RELATED DOMAIN-CONTAINING PROTEIN"/>
    <property type="match status" value="1"/>
</dbReference>
<evidence type="ECO:0000313" key="3">
    <source>
        <dbReference type="EMBL" id="MER2490799.1"/>
    </source>
</evidence>
<comment type="similarity">
    <text evidence="1">Belongs to the metallo-dependent hydrolases superfamily.</text>
</comment>
<feature type="domain" description="Amidohydrolase-related" evidence="2">
    <location>
        <begin position="3"/>
        <end position="275"/>
    </location>
</feature>
<evidence type="ECO:0000259" key="2">
    <source>
        <dbReference type="Pfam" id="PF04909"/>
    </source>
</evidence>
<dbReference type="RefSeq" id="WP_350400615.1">
    <property type="nucleotide sequence ID" value="NZ_JBELOE010000067.1"/>
</dbReference>
<dbReference type="PANTHER" id="PTHR43569">
    <property type="entry name" value="AMIDOHYDROLASE"/>
    <property type="match status" value="1"/>
</dbReference>
<comment type="caution">
    <text evidence="3">The sequence shown here is derived from an EMBL/GenBank/DDBJ whole genome shotgun (WGS) entry which is preliminary data.</text>
</comment>
<dbReference type="SUPFAM" id="SSF51556">
    <property type="entry name" value="Metallo-dependent hydrolases"/>
    <property type="match status" value="1"/>
</dbReference>
<evidence type="ECO:0000313" key="4">
    <source>
        <dbReference type="Proteomes" id="UP001467690"/>
    </source>
</evidence>
<accession>A0ABV1RCZ5</accession>
<name>A0ABV1RCZ5_9ALTE</name>
<organism evidence="3 4">
    <name type="scientific">Catenovulum sediminis</name>
    <dbReference type="NCBI Taxonomy" id="1740262"/>
    <lineage>
        <taxon>Bacteria</taxon>
        <taxon>Pseudomonadati</taxon>
        <taxon>Pseudomonadota</taxon>
        <taxon>Gammaproteobacteria</taxon>
        <taxon>Alteromonadales</taxon>
        <taxon>Alteromonadaceae</taxon>
        <taxon>Catenovulum</taxon>
    </lineage>
</organism>
<proteinExistence type="inferred from homology"/>
<dbReference type="InterPro" id="IPR006680">
    <property type="entry name" value="Amidohydro-rel"/>
</dbReference>
<dbReference type="InterPro" id="IPR052350">
    <property type="entry name" value="Metallo-dep_Lactonases"/>
</dbReference>
<gene>
    <name evidence="3" type="ORF">ABS311_02740</name>
</gene>
<evidence type="ECO:0000256" key="1">
    <source>
        <dbReference type="ARBA" id="ARBA00038310"/>
    </source>
</evidence>
<dbReference type="EMBL" id="JBELOE010000067">
    <property type="protein sequence ID" value="MER2490799.1"/>
    <property type="molecule type" value="Genomic_DNA"/>
</dbReference>